<dbReference type="InterPro" id="IPR023457">
    <property type="entry name" value="Met-tRNA_synth_2"/>
</dbReference>
<dbReference type="Gene3D" id="1.10.730.10">
    <property type="entry name" value="Isoleucyl-tRNA Synthetase, Domain 1"/>
    <property type="match status" value="1"/>
</dbReference>
<dbReference type="Gene3D" id="3.40.50.620">
    <property type="entry name" value="HUPs"/>
    <property type="match status" value="1"/>
</dbReference>
<accession>A0A2G9XE26</accession>
<proteinExistence type="inferred from homology"/>
<comment type="function">
    <text evidence="1">Is required not only for elongation of protein synthesis but also for the initiation of all mRNA translation through initiator tRNA(fMet) aminoacylation.</text>
</comment>
<dbReference type="FunFam" id="2.170.220.10:FF:000003">
    <property type="entry name" value="Methionine--tRNA ligase"/>
    <property type="match status" value="1"/>
</dbReference>
<evidence type="ECO:0000313" key="12">
    <source>
        <dbReference type="EMBL" id="PIP04531.1"/>
    </source>
</evidence>
<dbReference type="Pfam" id="PF09334">
    <property type="entry name" value="tRNA-synt_1g"/>
    <property type="match status" value="1"/>
</dbReference>
<protein>
    <recommendedName>
        <fullName evidence="3">Methionine--tRNA ligase</fullName>
        <ecNumber evidence="2">6.1.1.10</ecNumber>
    </recommendedName>
    <alternativeName>
        <fullName evidence="9">Methionyl-tRNA synthetase</fullName>
    </alternativeName>
</protein>
<evidence type="ECO:0000256" key="2">
    <source>
        <dbReference type="ARBA" id="ARBA00012838"/>
    </source>
</evidence>
<dbReference type="InterPro" id="IPR015413">
    <property type="entry name" value="Methionyl/Leucyl_tRNA_Synth"/>
</dbReference>
<keyword evidence="8 10" id="KW-0030">Aminoacyl-tRNA synthetase</keyword>
<evidence type="ECO:0000259" key="11">
    <source>
        <dbReference type="Pfam" id="PF09334"/>
    </source>
</evidence>
<dbReference type="Proteomes" id="UP000231388">
    <property type="component" value="Unassembled WGS sequence"/>
</dbReference>
<evidence type="ECO:0000256" key="9">
    <source>
        <dbReference type="ARBA" id="ARBA00030904"/>
    </source>
</evidence>
<keyword evidence="6 10" id="KW-0067">ATP-binding</keyword>
<dbReference type="InterPro" id="IPR014758">
    <property type="entry name" value="Met-tRNA_synth"/>
</dbReference>
<name>A0A2G9XE26_UNCKA</name>
<organism evidence="12 13">
    <name type="scientific">candidate division WWE3 bacterium CG23_combo_of_CG06-09_8_20_14_all_40_14</name>
    <dbReference type="NCBI Taxonomy" id="1975095"/>
    <lineage>
        <taxon>Bacteria</taxon>
        <taxon>Katanobacteria</taxon>
    </lineage>
</organism>
<feature type="domain" description="Methionyl/Leucyl tRNA synthetase" evidence="11">
    <location>
        <begin position="188"/>
        <end position="405"/>
    </location>
</feature>
<dbReference type="InterPro" id="IPR014729">
    <property type="entry name" value="Rossmann-like_a/b/a_fold"/>
</dbReference>
<dbReference type="PANTHER" id="PTHR43326:SF1">
    <property type="entry name" value="METHIONINE--TRNA LIGASE, MITOCHONDRIAL"/>
    <property type="match status" value="1"/>
</dbReference>
<dbReference type="SUPFAM" id="SSF52374">
    <property type="entry name" value="Nucleotidylyl transferase"/>
    <property type="match status" value="1"/>
</dbReference>
<dbReference type="GO" id="GO:0004825">
    <property type="term" value="F:methionine-tRNA ligase activity"/>
    <property type="evidence" value="ECO:0007669"/>
    <property type="project" value="UniProtKB-EC"/>
</dbReference>
<dbReference type="InterPro" id="IPR033911">
    <property type="entry name" value="MetRS_core"/>
</dbReference>
<keyword evidence="7 10" id="KW-0648">Protein biosynthesis</keyword>
<comment type="similarity">
    <text evidence="10">Belongs to the class-I aminoacyl-tRNA synthetase family.</text>
</comment>
<dbReference type="GO" id="GO:0005524">
    <property type="term" value="F:ATP binding"/>
    <property type="evidence" value="ECO:0007669"/>
    <property type="project" value="UniProtKB-KW"/>
</dbReference>
<evidence type="ECO:0000256" key="5">
    <source>
        <dbReference type="ARBA" id="ARBA00022741"/>
    </source>
</evidence>
<evidence type="ECO:0000313" key="13">
    <source>
        <dbReference type="Proteomes" id="UP000231388"/>
    </source>
</evidence>
<evidence type="ECO:0000256" key="10">
    <source>
        <dbReference type="RuleBase" id="RU363039"/>
    </source>
</evidence>
<evidence type="ECO:0000256" key="3">
    <source>
        <dbReference type="ARBA" id="ARBA00018753"/>
    </source>
</evidence>
<dbReference type="EC" id="6.1.1.10" evidence="2"/>
<dbReference type="NCBIfam" id="TIGR00398">
    <property type="entry name" value="metG"/>
    <property type="match status" value="1"/>
</dbReference>
<dbReference type="Gene3D" id="2.170.220.10">
    <property type="match status" value="1"/>
</dbReference>
<evidence type="ECO:0000256" key="6">
    <source>
        <dbReference type="ARBA" id="ARBA00022840"/>
    </source>
</evidence>
<keyword evidence="5 10" id="KW-0547">Nucleotide-binding</keyword>
<evidence type="ECO:0000256" key="8">
    <source>
        <dbReference type="ARBA" id="ARBA00023146"/>
    </source>
</evidence>
<reference evidence="12 13" key="1">
    <citation type="submission" date="2017-09" db="EMBL/GenBank/DDBJ databases">
        <title>Depth-based differentiation of microbial function through sediment-hosted aquifers and enrichment of novel symbionts in the deep terrestrial subsurface.</title>
        <authorList>
            <person name="Probst A.J."/>
            <person name="Ladd B."/>
            <person name="Jarett J.K."/>
            <person name="Geller-Mcgrath D.E."/>
            <person name="Sieber C.M."/>
            <person name="Emerson J.B."/>
            <person name="Anantharaman K."/>
            <person name="Thomas B.C."/>
            <person name="Malmstrom R."/>
            <person name="Stieglmeier M."/>
            <person name="Klingl A."/>
            <person name="Woyke T."/>
            <person name="Ryan C.M."/>
            <person name="Banfield J.F."/>
        </authorList>
    </citation>
    <scope>NUCLEOTIDE SEQUENCE [LARGE SCALE GENOMIC DNA]</scope>
    <source>
        <strain evidence="12">CG23_combo_of_CG06-09_8_20_14_all_40_14</strain>
    </source>
</reference>
<dbReference type="PRINTS" id="PR01041">
    <property type="entry name" value="TRNASYNTHMET"/>
</dbReference>
<dbReference type="EMBL" id="PCQY01000025">
    <property type="protein sequence ID" value="PIP04531.1"/>
    <property type="molecule type" value="Genomic_DNA"/>
</dbReference>
<dbReference type="GO" id="GO:0006431">
    <property type="term" value="P:methionyl-tRNA aminoacylation"/>
    <property type="evidence" value="ECO:0007669"/>
    <property type="project" value="InterPro"/>
</dbReference>
<sequence length="527" mass="60880">MTSKKTTFCNFIIKLYTNLPENGKGEIGVAVSKLIIKETPFFSCYNSVMLKKVLITTAIDYTNDVIHIGHLYQKVLADCYARYYRDLIGKENVRFLTGTDEHGQNIERAAIEKGKTPKDFVDEISTLDKKEQVSLNISYDRFIRTTDDDHKKTAGEFFEKVYKAGFIYKAKYTGFYCEGCEEYKTEKGLVNGKCEYHPTKEIKKLSEENYFFKWSAFQDFLKEHFAKNPDFVIPRSKYNEMKSFLEQGINDIPISRPALKWGIPLPIDKTQVIYVWFDALINYYTYGKPIGFWDKDTKIIHFLGKDNARWHALLWPAMLKAAGRRVPDTIYVNSFLSLNGQKISKSLGNIIKASELTEKFGTDAVRYYLLKYGPLLEDADISLEKIKEVYNSELANNLGNLVSRVSKLAEGWGVNKNQSASWRINVKSKTENVKAEMQKYIEEYRSDLALQEAQIYLSKLNKYVQEKRPWEKGGKERMEIMEPIIADLIHLAGLLKPFMPETAEKIEKIFTVKVITASEPLFRKIRG</sequence>
<dbReference type="CDD" id="cd00814">
    <property type="entry name" value="MetRS_core"/>
    <property type="match status" value="1"/>
</dbReference>
<gene>
    <name evidence="12" type="ORF">COX53_01990</name>
</gene>
<dbReference type="AlphaFoldDB" id="A0A2G9XE26"/>
<evidence type="ECO:0000256" key="1">
    <source>
        <dbReference type="ARBA" id="ARBA00003314"/>
    </source>
</evidence>
<dbReference type="InterPro" id="IPR009080">
    <property type="entry name" value="tRNAsynth_Ia_anticodon-bd"/>
</dbReference>
<comment type="caution">
    <text evidence="12">The sequence shown here is derived from an EMBL/GenBank/DDBJ whole genome shotgun (WGS) entry which is preliminary data.</text>
</comment>
<evidence type="ECO:0000256" key="7">
    <source>
        <dbReference type="ARBA" id="ARBA00022917"/>
    </source>
</evidence>
<evidence type="ECO:0000256" key="4">
    <source>
        <dbReference type="ARBA" id="ARBA00022598"/>
    </source>
</evidence>
<keyword evidence="4 10" id="KW-0436">Ligase</keyword>
<dbReference type="PANTHER" id="PTHR43326">
    <property type="entry name" value="METHIONYL-TRNA SYNTHETASE"/>
    <property type="match status" value="1"/>
</dbReference>
<dbReference type="SUPFAM" id="SSF47323">
    <property type="entry name" value="Anticodon-binding domain of a subclass of class I aminoacyl-tRNA synthetases"/>
    <property type="match status" value="1"/>
</dbReference>